<keyword evidence="4" id="KW-1185">Reference proteome</keyword>
<protein>
    <submittedName>
        <fullName evidence="2">Uncharacterized protein</fullName>
    </submittedName>
</protein>
<feature type="region of interest" description="Disordered" evidence="1">
    <location>
        <begin position="168"/>
        <end position="187"/>
    </location>
</feature>
<sequence length="187" mass="21075">MFPPFASSTTLETHGFPIVQRPYVAKPPYSASAGGPPFPLASLKDADNYGILRLARQSPELFQHLWWCSAGLVIGCFLSMGMLQEDSELRRHLDPMIPVMGGAMTWIFGRMLQFSEELAQSKQRWELQQKNMEPLLQAKMEAQKSREDAESFRKEAEALRKQVEAIQKQAANQASEPLSKAKPVRLV</sequence>
<organism evidence="2">
    <name type="scientific">Cladocopium goreaui</name>
    <dbReference type="NCBI Taxonomy" id="2562237"/>
    <lineage>
        <taxon>Eukaryota</taxon>
        <taxon>Sar</taxon>
        <taxon>Alveolata</taxon>
        <taxon>Dinophyceae</taxon>
        <taxon>Suessiales</taxon>
        <taxon>Symbiodiniaceae</taxon>
        <taxon>Cladocopium</taxon>
    </lineage>
</organism>
<evidence type="ECO:0000313" key="2">
    <source>
        <dbReference type="EMBL" id="CAI3987426.1"/>
    </source>
</evidence>
<evidence type="ECO:0000313" key="4">
    <source>
        <dbReference type="Proteomes" id="UP001152797"/>
    </source>
</evidence>
<reference evidence="2" key="1">
    <citation type="submission" date="2022-10" db="EMBL/GenBank/DDBJ databases">
        <authorList>
            <person name="Chen Y."/>
            <person name="Dougan E. K."/>
            <person name="Chan C."/>
            <person name="Rhodes N."/>
            <person name="Thang M."/>
        </authorList>
    </citation>
    <scope>NUCLEOTIDE SEQUENCE</scope>
</reference>
<gene>
    <name evidence="2" type="ORF">C1SCF055_LOCUS14697</name>
</gene>
<dbReference type="EMBL" id="CAMXCT010001166">
    <property type="protein sequence ID" value="CAI3987426.1"/>
    <property type="molecule type" value="Genomic_DNA"/>
</dbReference>
<dbReference type="EMBL" id="CAMXCT030001166">
    <property type="protein sequence ID" value="CAL4774738.1"/>
    <property type="molecule type" value="Genomic_DNA"/>
</dbReference>
<evidence type="ECO:0000313" key="3">
    <source>
        <dbReference type="EMBL" id="CAL1140801.1"/>
    </source>
</evidence>
<accession>A0A9P1FTC6</accession>
<comment type="caution">
    <text evidence="2">The sequence shown here is derived from an EMBL/GenBank/DDBJ whole genome shotgun (WGS) entry which is preliminary data.</text>
</comment>
<dbReference type="OrthoDB" id="443512at2759"/>
<reference evidence="3" key="2">
    <citation type="submission" date="2024-04" db="EMBL/GenBank/DDBJ databases">
        <authorList>
            <person name="Chen Y."/>
            <person name="Shah S."/>
            <person name="Dougan E. K."/>
            <person name="Thang M."/>
            <person name="Chan C."/>
        </authorList>
    </citation>
    <scope>NUCLEOTIDE SEQUENCE [LARGE SCALE GENOMIC DNA]</scope>
</reference>
<dbReference type="AlphaFoldDB" id="A0A9P1FTC6"/>
<dbReference type="Proteomes" id="UP001152797">
    <property type="component" value="Unassembled WGS sequence"/>
</dbReference>
<dbReference type="EMBL" id="CAMXCT020001166">
    <property type="protein sequence ID" value="CAL1140801.1"/>
    <property type="molecule type" value="Genomic_DNA"/>
</dbReference>
<name>A0A9P1FTC6_9DINO</name>
<evidence type="ECO:0000256" key="1">
    <source>
        <dbReference type="SAM" id="MobiDB-lite"/>
    </source>
</evidence>
<proteinExistence type="predicted"/>